<dbReference type="PANTHER" id="PTHR24320">
    <property type="entry name" value="RETINOL DEHYDROGENASE"/>
    <property type="match status" value="1"/>
</dbReference>
<evidence type="ECO:0000256" key="1">
    <source>
        <dbReference type="ARBA" id="ARBA00006484"/>
    </source>
</evidence>
<gene>
    <name evidence="4" type="ORF">N0B48_02880</name>
</gene>
<comment type="similarity">
    <text evidence="1">Belongs to the short-chain dehydrogenases/reductases (SDR) family.</text>
</comment>
<protein>
    <submittedName>
        <fullName evidence="4">SDR family NAD(P)-dependent oxidoreductase</fullName>
    </submittedName>
</protein>
<dbReference type="Gene3D" id="3.40.50.720">
    <property type="entry name" value="NAD(P)-binding Rossmann-like Domain"/>
    <property type="match status" value="1"/>
</dbReference>
<evidence type="ECO:0000256" key="2">
    <source>
        <dbReference type="ARBA" id="ARBA00022857"/>
    </source>
</evidence>
<keyword evidence="5" id="KW-1185">Reference proteome</keyword>
<dbReference type="SUPFAM" id="SSF51735">
    <property type="entry name" value="NAD(P)-binding Rossmann-fold domains"/>
    <property type="match status" value="1"/>
</dbReference>
<evidence type="ECO:0000313" key="5">
    <source>
        <dbReference type="Proteomes" id="UP001525566"/>
    </source>
</evidence>
<evidence type="ECO:0000256" key="3">
    <source>
        <dbReference type="ARBA" id="ARBA00023002"/>
    </source>
</evidence>
<evidence type="ECO:0000313" key="4">
    <source>
        <dbReference type="EMBL" id="MCT2560831.1"/>
    </source>
</evidence>
<dbReference type="RefSeq" id="WP_259836624.1">
    <property type="nucleotide sequence ID" value="NZ_JAOAMU010000001.1"/>
</dbReference>
<dbReference type="Pfam" id="PF00106">
    <property type="entry name" value="adh_short"/>
    <property type="match status" value="1"/>
</dbReference>
<dbReference type="PANTHER" id="PTHR24320:SF282">
    <property type="entry name" value="WW DOMAIN-CONTAINING OXIDOREDUCTASE"/>
    <property type="match status" value="1"/>
</dbReference>
<keyword evidence="2" id="KW-0521">NADP</keyword>
<reference evidence="4 5" key="1">
    <citation type="submission" date="2022-09" db="EMBL/GenBank/DDBJ databases">
        <title>Chryseobacterium oleae sp.nov., isolated from the inter-root soil of Pyrola calliantha H. Andr. in Tibet.</title>
        <authorList>
            <person name="Li Z."/>
        </authorList>
    </citation>
    <scope>NUCLEOTIDE SEQUENCE [LARGE SCALE GENOMIC DNA]</scope>
    <source>
        <strain evidence="5">pc1-10</strain>
    </source>
</reference>
<dbReference type="InterPro" id="IPR036291">
    <property type="entry name" value="NAD(P)-bd_dom_sf"/>
</dbReference>
<name>A0ABT2IQL5_9FLAO</name>
<proteinExistence type="inferred from homology"/>
<keyword evidence="3" id="KW-0560">Oxidoreductase</keyword>
<accession>A0ABT2IQL5</accession>
<dbReference type="PRINTS" id="PR00081">
    <property type="entry name" value="GDHRDH"/>
</dbReference>
<dbReference type="InterPro" id="IPR002347">
    <property type="entry name" value="SDR_fam"/>
</dbReference>
<dbReference type="Proteomes" id="UP001525566">
    <property type="component" value="Unassembled WGS sequence"/>
</dbReference>
<comment type="caution">
    <text evidence="4">The sequence shown here is derived from an EMBL/GenBank/DDBJ whole genome shotgun (WGS) entry which is preliminary data.</text>
</comment>
<organism evidence="4 5">
    <name type="scientific">Chryseobacterium herbae</name>
    <dbReference type="NCBI Taxonomy" id="2976476"/>
    <lineage>
        <taxon>Bacteria</taxon>
        <taxon>Pseudomonadati</taxon>
        <taxon>Bacteroidota</taxon>
        <taxon>Flavobacteriia</taxon>
        <taxon>Flavobacteriales</taxon>
        <taxon>Weeksellaceae</taxon>
        <taxon>Chryseobacterium group</taxon>
        <taxon>Chryseobacterium</taxon>
    </lineage>
</organism>
<sequence>MTQNINPLQQPVHSGFNAASTAQEIIKGIDLTGKTVIITGGYAGIGLETTKVLVSAGATVIIPARDIEKAGKNLTGISNIELETMDLMDPDSIDAFSERFLASGRKLDLLINNAGIMWVPLRRDDRGIESQLATNYLGQFHLTAKLWPALKKAGNARVLSVSSYGHQMAPFDFEDPNFINREYQTLAGYGQSKTACNLFSVALDERGKKFNIRAYSLHPGSVYGTDLGREEPIDLYIQMGTHDKDGKIKPEVEAKLKTIPQGAATTVWCATSPALQNIGGVYCENCDIAEIDLGQIEHRYDEPATIRGVQPYSIDRANAERLWKLSEEMLGFTFDAE</sequence>
<dbReference type="EMBL" id="JAOAMU010000001">
    <property type="protein sequence ID" value="MCT2560831.1"/>
    <property type="molecule type" value="Genomic_DNA"/>
</dbReference>